<dbReference type="Proteomes" id="UP000315711">
    <property type="component" value="Unassembled WGS sequence"/>
</dbReference>
<evidence type="ECO:0000313" key="1">
    <source>
        <dbReference type="EMBL" id="TWI57839.1"/>
    </source>
</evidence>
<reference evidence="1 2" key="1">
    <citation type="journal article" date="2015" name="Stand. Genomic Sci.">
        <title>Genomic Encyclopedia of Bacterial and Archaeal Type Strains, Phase III: the genomes of soil and plant-associated and newly described type strains.</title>
        <authorList>
            <person name="Whitman W.B."/>
            <person name="Woyke T."/>
            <person name="Klenk H.P."/>
            <person name="Zhou Y."/>
            <person name="Lilburn T.G."/>
            <person name="Beck B.J."/>
            <person name="De Vos P."/>
            <person name="Vandamme P."/>
            <person name="Eisen J.A."/>
            <person name="Garrity G."/>
            <person name="Hugenholtz P."/>
            <person name="Kyrpides N.C."/>
        </authorList>
    </citation>
    <scope>NUCLEOTIDE SEQUENCE [LARGE SCALE GENOMIC DNA]</scope>
    <source>
        <strain evidence="1 2">CGMCC 1.10116</strain>
    </source>
</reference>
<organism evidence="1 2">
    <name type="scientific">Halalkalibacter nanhaiisediminis</name>
    <dbReference type="NCBI Taxonomy" id="688079"/>
    <lineage>
        <taxon>Bacteria</taxon>
        <taxon>Bacillati</taxon>
        <taxon>Bacillota</taxon>
        <taxon>Bacilli</taxon>
        <taxon>Bacillales</taxon>
        <taxon>Bacillaceae</taxon>
        <taxon>Halalkalibacter</taxon>
    </lineage>
</organism>
<evidence type="ECO:0000313" key="2">
    <source>
        <dbReference type="Proteomes" id="UP000315711"/>
    </source>
</evidence>
<dbReference type="EMBL" id="VLKZ01000003">
    <property type="protein sequence ID" value="TWI57839.1"/>
    <property type="molecule type" value="Genomic_DNA"/>
</dbReference>
<proteinExistence type="predicted"/>
<keyword evidence="2" id="KW-1185">Reference proteome</keyword>
<protein>
    <submittedName>
        <fullName evidence="1">Uncharacterized protein</fullName>
    </submittedName>
</protein>
<gene>
    <name evidence="1" type="ORF">IQ10_01168</name>
</gene>
<sequence>MLKYEILYNNKDVSAKKGQGTRMKQLPKWIYYKQVFQSKFQAGCVKAKIEDNWVNGYEIGPLVEIKKLRTNKYVVRYTYDEIM</sequence>
<accession>A0A562QM74</accession>
<name>A0A562QM74_9BACI</name>
<dbReference type="AlphaFoldDB" id="A0A562QM74"/>
<comment type="caution">
    <text evidence="1">The sequence shown here is derived from an EMBL/GenBank/DDBJ whole genome shotgun (WGS) entry which is preliminary data.</text>
</comment>